<feature type="domain" description="Glycosyltransferase subfamily 4-like N-terminal" evidence="3">
    <location>
        <begin position="948"/>
        <end position="1115"/>
    </location>
</feature>
<dbReference type="EC" id="2.4.-.-" evidence="4"/>
<accession>A0ABZ1CAS7</accession>
<dbReference type="Gene3D" id="3.90.550.10">
    <property type="entry name" value="Spore Coat Polysaccharide Biosynthesis Protein SpsA, Chain A"/>
    <property type="match status" value="2"/>
</dbReference>
<feature type="domain" description="Glycosyltransferase 2-like" evidence="2">
    <location>
        <begin position="390"/>
        <end position="550"/>
    </location>
</feature>
<dbReference type="InterPro" id="IPR001173">
    <property type="entry name" value="Glyco_trans_2-like"/>
</dbReference>
<evidence type="ECO:0000259" key="2">
    <source>
        <dbReference type="Pfam" id="PF00535"/>
    </source>
</evidence>
<dbReference type="SUPFAM" id="SSF53756">
    <property type="entry name" value="UDP-Glycosyltransferase/glycogen phosphorylase"/>
    <property type="match status" value="1"/>
</dbReference>
<evidence type="ECO:0000313" key="4">
    <source>
        <dbReference type="EMBL" id="WRQ88502.1"/>
    </source>
</evidence>
<dbReference type="Pfam" id="PF13439">
    <property type="entry name" value="Glyco_transf_4"/>
    <property type="match status" value="1"/>
</dbReference>
<dbReference type="CDD" id="cd03801">
    <property type="entry name" value="GT4_PimA-like"/>
    <property type="match status" value="1"/>
</dbReference>
<dbReference type="CDD" id="cd04184">
    <property type="entry name" value="GT2_RfbC_Mx_like"/>
    <property type="match status" value="1"/>
</dbReference>
<dbReference type="PANTHER" id="PTHR43179">
    <property type="entry name" value="RHAMNOSYLTRANSFERASE WBBL"/>
    <property type="match status" value="1"/>
</dbReference>
<dbReference type="Pfam" id="PF00535">
    <property type="entry name" value="Glycos_transf_2"/>
    <property type="match status" value="2"/>
</dbReference>
<evidence type="ECO:0000259" key="3">
    <source>
        <dbReference type="Pfam" id="PF13439"/>
    </source>
</evidence>
<dbReference type="InterPro" id="IPR028098">
    <property type="entry name" value="Glyco_trans_4-like_N"/>
</dbReference>
<evidence type="ECO:0000313" key="5">
    <source>
        <dbReference type="Proteomes" id="UP000738431"/>
    </source>
</evidence>
<keyword evidence="5" id="KW-1185">Reference proteome</keyword>
<reference evidence="4 5" key="1">
    <citation type="submission" date="2023-12" db="EMBL/GenBank/DDBJ databases">
        <title>Description of an unclassified Opitutus bacterium of Verrucomicrobiota.</title>
        <authorList>
            <person name="Zhang D.-F."/>
        </authorList>
    </citation>
    <scope>NUCLEOTIDE SEQUENCE [LARGE SCALE GENOMIC DNA]</scope>
    <source>
        <strain evidence="4 5">WL0086</strain>
    </source>
</reference>
<dbReference type="SUPFAM" id="SSF53448">
    <property type="entry name" value="Nucleotide-diphospho-sugar transferases"/>
    <property type="match status" value="2"/>
</dbReference>
<name>A0ABZ1CAS7_9BACT</name>
<feature type="domain" description="Glycosyl transferase family 1" evidence="1">
    <location>
        <begin position="1125"/>
        <end position="1285"/>
    </location>
</feature>
<dbReference type="PANTHER" id="PTHR43179:SF7">
    <property type="entry name" value="RHAMNOSYLTRANSFERASE WBBL"/>
    <property type="match status" value="1"/>
</dbReference>
<evidence type="ECO:0000259" key="1">
    <source>
        <dbReference type="Pfam" id="PF00534"/>
    </source>
</evidence>
<sequence length="1325" mass="150655">MFENDFCRYFIDEPIDWNLSQEIVDIRGWVLAKSGEEIVDLRARLDGVIFYGIIGLHRPDIRDTFDAGAPGLKSGFRVNVRPWIGARQLALEGMLRDGSWVEFCQRDVTVTGDKVPPAQPKPYVRSEVLEESLYYLYRHFHFESSTQLRAEARRVLAEISVNQTEMLPENDLIGYLDLPDFWINAHYEKFRVSGWAFSKDQTISRLHATIGNVDENRLVWGKERDDVLAHNPGYPQALKSAYYGLVDVRPDSFSPACLKIWVDYPDQPRQLLRSKRLFVNKLDENSGPIPYYSHFQFVRVMLAFVRELRRGGYELESWSDLWEAMRRTRAKLADKMVRGGKKANTPPPPTPWERKEPYDLWFHHNRLTPRLLKFLAETAKPISARGPKISIVVPTYNTPAKFLDELIACVKAQVYTNWELCIADDNSPQKHVVKKLAAAAAADSRIKYVVRSENGHISAATNSALELATGEYVSFLDHDDLLPADALLHVAEAILEHPAADFLYTDEDKIDASGRHYDPQFKGEWNPEMAITHNYTHHLRTIRRSVIEKVGGLRVGYEGAQDIDLILRCVEHIDDANIRHVPFVCYHWRAHEESTAQRGDQKGYLFDAARRAIADAVERRGHRAEVFIPGHLEENALCLHQLKWSPELLAENPVTIVIPTRNQAKILQACLDSLERTVNWDHTKLIVVDDGSDESDAQTLLARVETREDRPWRVLRPIRGQDGEFNYSRLVNLGTNAADTPLVLHLNNDIEALEPGWLEDMVGWMSVNGVGVVGARLIHRDETLNHAGIWVGPNGGLAHGIFVGLPKDDFGYLFLPHAARDTTAVTGACLLTRTDLYNQLGGFDEKDFCVAYNDVDYCMRALRAGYRTVYSPQATLIHLGSATRGISYTEKEHLAFVQKYPGFRDPHFSESVEYANPSFRINAYDHRHASRPLKLRVAVVSHNLNLEGAPLFIVEYAKHLQHVAGWDVKVIAPMEGPLRENFTAIGLPPEVIDIECATKAATAADFAKGIDQLAKLEIWQDVDLIVGNTMLSYWVVPLAQKLGLPSSMYIHESNTPRRFFSEHRLATDEVIPLIDKAMSEATRVVFIAEATRRIYAELNRYDNFRLINSWIDIERIENYIAATDRAALRKQLKIPENATVVVNVGSVCQRKGQHIFIRAIDHLHKQHGPEIEKRGPMLYVMVGAREGLYLETIENDIELMGLKNTRLIYETQDVYAWYRVADMFCCTSFEESFPRVLLEAASFKLPIVSTDVNGIPEMLTGNDEAYLIKAGDYHVLAATLKKALDRHFAGDTKMVSMAYTRISRFYDSRISLPHHVELARETYFG</sequence>
<feature type="domain" description="Glycosyltransferase 2-like" evidence="2">
    <location>
        <begin position="655"/>
        <end position="783"/>
    </location>
</feature>
<dbReference type="EMBL" id="CP139781">
    <property type="protein sequence ID" value="WRQ88502.1"/>
    <property type="molecule type" value="Genomic_DNA"/>
</dbReference>
<protein>
    <submittedName>
        <fullName evidence="4">Glycosyltransferase</fullName>
        <ecNumber evidence="4">2.4.-.-</ecNumber>
    </submittedName>
</protein>
<dbReference type="InterPro" id="IPR029044">
    <property type="entry name" value="Nucleotide-diphossugar_trans"/>
</dbReference>
<dbReference type="InterPro" id="IPR001296">
    <property type="entry name" value="Glyco_trans_1"/>
</dbReference>
<gene>
    <name evidence="4" type="ORF">K1X11_003745</name>
</gene>
<dbReference type="GO" id="GO:0016757">
    <property type="term" value="F:glycosyltransferase activity"/>
    <property type="evidence" value="ECO:0007669"/>
    <property type="project" value="UniProtKB-KW"/>
</dbReference>
<organism evidence="4 5">
    <name type="scientific">Actomonas aquatica</name>
    <dbReference type="NCBI Taxonomy" id="2866162"/>
    <lineage>
        <taxon>Bacteria</taxon>
        <taxon>Pseudomonadati</taxon>
        <taxon>Verrucomicrobiota</taxon>
        <taxon>Opitutia</taxon>
        <taxon>Opitutales</taxon>
        <taxon>Opitutaceae</taxon>
        <taxon>Actomonas</taxon>
    </lineage>
</organism>
<dbReference type="Pfam" id="PF00534">
    <property type="entry name" value="Glycos_transf_1"/>
    <property type="match status" value="1"/>
</dbReference>
<proteinExistence type="predicted"/>
<dbReference type="RefSeq" id="WP_221032938.1">
    <property type="nucleotide sequence ID" value="NZ_CP139781.1"/>
</dbReference>
<keyword evidence="4" id="KW-0328">Glycosyltransferase</keyword>
<dbReference type="Proteomes" id="UP000738431">
    <property type="component" value="Chromosome"/>
</dbReference>
<dbReference type="Gene3D" id="3.40.50.2000">
    <property type="entry name" value="Glycogen Phosphorylase B"/>
    <property type="match status" value="2"/>
</dbReference>
<keyword evidence="4" id="KW-0808">Transferase</keyword>